<sequence length="367" mass="40632">MDKDQLIPGLPDDLACECLVRVSVDDFSTVGAVCNKWNRILGSPLFDKHRKSVGAARPIVVLAQLQPRLHSDREASRLLFRVSLFEPATRSWSLAPPIPRRSSGLPLFCKLVALGRKLVVLGGWNPLTWANTDEVHIYDMVSRTWRCGATMPGPPRSFFACAAWQERGMVFVAGGRDARKKALRSALAYDVAADAWIRMPDMALRRDECSGVFAGGAFHVLSGYPTEAQVQFSRSAESFDVVAWRWGPVEEGKLEEEACPWTSVVGSDGMVYMCLQSGEVVVLEEEGGNRGGRAWRRMAELPAEMRSAKRMVAWEGGMMVLGLGSQKEEQVAYVLEIKGNEPKTTWRKVEMPKEFSGHVHAACCSTI</sequence>
<dbReference type="InterPro" id="IPR006652">
    <property type="entry name" value="Kelch_1"/>
</dbReference>
<name>A0AAQ3KGD3_9LILI</name>
<dbReference type="GO" id="GO:0080037">
    <property type="term" value="P:negative regulation of cytokinin-activated signaling pathway"/>
    <property type="evidence" value="ECO:0007669"/>
    <property type="project" value="InterPro"/>
</dbReference>
<dbReference type="GO" id="GO:2000762">
    <property type="term" value="P:regulation of phenylpropanoid metabolic process"/>
    <property type="evidence" value="ECO:0007669"/>
    <property type="project" value="InterPro"/>
</dbReference>
<dbReference type="SMART" id="SM00612">
    <property type="entry name" value="Kelch"/>
    <property type="match status" value="2"/>
</dbReference>
<dbReference type="SUPFAM" id="SSF117281">
    <property type="entry name" value="Kelch motif"/>
    <property type="match status" value="1"/>
</dbReference>
<dbReference type="InterPro" id="IPR015915">
    <property type="entry name" value="Kelch-typ_b-propeller"/>
</dbReference>
<dbReference type="SUPFAM" id="SSF81383">
    <property type="entry name" value="F-box domain"/>
    <property type="match status" value="1"/>
</dbReference>
<evidence type="ECO:0000313" key="2">
    <source>
        <dbReference type="EMBL" id="WOL08202.1"/>
    </source>
</evidence>
<feature type="domain" description="F-box" evidence="1">
    <location>
        <begin position="8"/>
        <end position="48"/>
    </location>
</feature>
<evidence type="ECO:0000259" key="1">
    <source>
        <dbReference type="Pfam" id="PF00646"/>
    </source>
</evidence>
<dbReference type="Proteomes" id="UP001327560">
    <property type="component" value="Chromosome 5"/>
</dbReference>
<accession>A0AAQ3KGD3</accession>
<dbReference type="PANTHER" id="PTHR46407:SF3">
    <property type="entry name" value="OS02G0208700 PROTEIN"/>
    <property type="match status" value="1"/>
</dbReference>
<dbReference type="InterPro" id="IPR036047">
    <property type="entry name" value="F-box-like_dom_sf"/>
</dbReference>
<dbReference type="PANTHER" id="PTHR46407">
    <property type="entry name" value="OS02G0208700 PROTEIN"/>
    <property type="match status" value="1"/>
</dbReference>
<organism evidence="2 3">
    <name type="scientific">Canna indica</name>
    <name type="common">Indian-shot</name>
    <dbReference type="NCBI Taxonomy" id="4628"/>
    <lineage>
        <taxon>Eukaryota</taxon>
        <taxon>Viridiplantae</taxon>
        <taxon>Streptophyta</taxon>
        <taxon>Embryophyta</taxon>
        <taxon>Tracheophyta</taxon>
        <taxon>Spermatophyta</taxon>
        <taxon>Magnoliopsida</taxon>
        <taxon>Liliopsida</taxon>
        <taxon>Zingiberales</taxon>
        <taxon>Cannaceae</taxon>
        <taxon>Canna</taxon>
    </lineage>
</organism>
<keyword evidence="3" id="KW-1185">Reference proteome</keyword>
<dbReference type="InterPro" id="IPR044595">
    <property type="entry name" value="KMD1-4"/>
</dbReference>
<dbReference type="AlphaFoldDB" id="A0AAQ3KGD3"/>
<dbReference type="Pfam" id="PF01344">
    <property type="entry name" value="Kelch_1"/>
    <property type="match status" value="2"/>
</dbReference>
<reference evidence="2 3" key="1">
    <citation type="submission" date="2023-10" db="EMBL/GenBank/DDBJ databases">
        <title>Chromosome-scale genome assembly provides insights into flower coloration mechanisms of Canna indica.</title>
        <authorList>
            <person name="Li C."/>
        </authorList>
    </citation>
    <scope>NUCLEOTIDE SEQUENCE [LARGE SCALE GENOMIC DNA]</scope>
    <source>
        <tissue evidence="2">Flower</tissue>
    </source>
</reference>
<dbReference type="Pfam" id="PF00646">
    <property type="entry name" value="F-box"/>
    <property type="match status" value="1"/>
</dbReference>
<dbReference type="InterPro" id="IPR001810">
    <property type="entry name" value="F-box_dom"/>
</dbReference>
<proteinExistence type="predicted"/>
<evidence type="ECO:0000313" key="3">
    <source>
        <dbReference type="Proteomes" id="UP001327560"/>
    </source>
</evidence>
<dbReference type="Gene3D" id="2.120.10.80">
    <property type="entry name" value="Kelch-type beta propeller"/>
    <property type="match status" value="1"/>
</dbReference>
<dbReference type="EMBL" id="CP136894">
    <property type="protein sequence ID" value="WOL08202.1"/>
    <property type="molecule type" value="Genomic_DNA"/>
</dbReference>
<protein>
    <submittedName>
        <fullName evidence="2">F-box/kelch-repeat protein</fullName>
    </submittedName>
</protein>
<gene>
    <name evidence="2" type="ORF">Cni_G16954</name>
</gene>